<evidence type="ECO:0000256" key="3">
    <source>
        <dbReference type="ARBA" id="ARBA00033164"/>
    </source>
</evidence>
<dbReference type="EMBL" id="VULY01000018">
    <property type="protein sequence ID" value="MSR94029.1"/>
    <property type="molecule type" value="Genomic_DNA"/>
</dbReference>
<dbReference type="CDD" id="cd02869">
    <property type="entry name" value="PseudoU_synth_RluA_like"/>
    <property type="match status" value="1"/>
</dbReference>
<evidence type="ECO:0000256" key="2">
    <source>
        <dbReference type="ARBA" id="ARBA00031870"/>
    </source>
</evidence>
<dbReference type="GO" id="GO:0003723">
    <property type="term" value="F:RNA binding"/>
    <property type="evidence" value="ECO:0007669"/>
    <property type="project" value="InterPro"/>
</dbReference>
<dbReference type="SUPFAM" id="SSF55120">
    <property type="entry name" value="Pseudouridine synthase"/>
    <property type="match status" value="1"/>
</dbReference>
<evidence type="ECO:0000313" key="6">
    <source>
        <dbReference type="Proteomes" id="UP000434409"/>
    </source>
</evidence>
<dbReference type="Gene3D" id="3.30.2350.10">
    <property type="entry name" value="Pseudouridine synthase"/>
    <property type="match status" value="1"/>
</dbReference>
<protein>
    <recommendedName>
        <fullName evidence="2">RNA pseudouridylate synthase</fullName>
    </recommendedName>
    <alternativeName>
        <fullName evidence="3">RNA-uridine isomerase</fullName>
    </alternativeName>
</protein>
<dbReference type="InterPro" id="IPR020103">
    <property type="entry name" value="PsdUridine_synth_cat_dom_sf"/>
</dbReference>
<organism evidence="5 6">
    <name type="scientific">Suipraeoptans intestinalis</name>
    <dbReference type="NCBI Taxonomy" id="2606628"/>
    <lineage>
        <taxon>Bacteria</taxon>
        <taxon>Bacillati</taxon>
        <taxon>Bacillota</taxon>
        <taxon>Clostridia</taxon>
        <taxon>Lachnospirales</taxon>
        <taxon>Lachnospiraceae</taxon>
        <taxon>Suipraeoptans</taxon>
    </lineage>
</organism>
<dbReference type="InterPro" id="IPR050188">
    <property type="entry name" value="RluA_PseudoU_synthase"/>
</dbReference>
<dbReference type="Proteomes" id="UP000434409">
    <property type="component" value="Unassembled WGS sequence"/>
</dbReference>
<name>A0A6N7V0D4_9FIRM</name>
<sequence length="227" mass="25337">MKASYQPVILYEDDSILVCQKPPGMATQSRRIGEMTVEFHLKNHLAQSRPTGREPFLGVIHRLDQPVEGILVFALTSQTAASLNKQLQRNGFGKYYRAFTQSQPTQPKGYLKDCLTKDAKTNLSRISTPSDPAAKPASLFYQTVVQPPYYFAGSPSLPPGTELEIRLETGRHHQIRVQLAHLGCPICGDRKYGPSALFTDRLCLCAYRLEFLHPETGNPMVFSLLDG</sequence>
<dbReference type="GO" id="GO:0000455">
    <property type="term" value="P:enzyme-directed rRNA pseudouridine synthesis"/>
    <property type="evidence" value="ECO:0007669"/>
    <property type="project" value="TreeGrafter"/>
</dbReference>
<evidence type="ECO:0000256" key="1">
    <source>
        <dbReference type="ARBA" id="ARBA00000073"/>
    </source>
</evidence>
<dbReference type="GO" id="GO:0140098">
    <property type="term" value="F:catalytic activity, acting on RNA"/>
    <property type="evidence" value="ECO:0007669"/>
    <property type="project" value="UniProtKB-ARBA"/>
</dbReference>
<dbReference type="Pfam" id="PF00849">
    <property type="entry name" value="PseudoU_synth_2"/>
    <property type="match status" value="1"/>
</dbReference>
<reference evidence="5 6" key="1">
    <citation type="submission" date="2019-08" db="EMBL/GenBank/DDBJ databases">
        <title>In-depth cultivation of the pig gut microbiome towards novel bacterial diversity and tailored functional studies.</title>
        <authorList>
            <person name="Wylensek D."/>
            <person name="Hitch T.C.A."/>
            <person name="Clavel T."/>
        </authorList>
    </citation>
    <scope>NUCLEOTIDE SEQUENCE [LARGE SCALE GENOMIC DNA]</scope>
    <source>
        <strain evidence="5 6">68-1-5</strain>
    </source>
</reference>
<dbReference type="InterPro" id="IPR006145">
    <property type="entry name" value="PsdUridine_synth_RsuA/RluA"/>
</dbReference>
<keyword evidence="6" id="KW-1185">Reference proteome</keyword>
<evidence type="ECO:0000313" key="5">
    <source>
        <dbReference type="EMBL" id="MSR94029.1"/>
    </source>
</evidence>
<dbReference type="PANTHER" id="PTHR21600:SF52">
    <property type="entry name" value="PSEUDOURIDINE SYNTHASE RSUA_RLUA-LIKE DOMAIN-CONTAINING PROTEIN"/>
    <property type="match status" value="1"/>
</dbReference>
<dbReference type="RefSeq" id="WP_154477389.1">
    <property type="nucleotide sequence ID" value="NZ_VULY01000018.1"/>
</dbReference>
<proteinExistence type="predicted"/>
<feature type="domain" description="Pseudouridine synthase RsuA/RluA-like" evidence="4">
    <location>
        <begin position="16"/>
        <end position="181"/>
    </location>
</feature>
<dbReference type="AlphaFoldDB" id="A0A6N7V0D4"/>
<accession>A0A6N7V0D4</accession>
<dbReference type="PANTHER" id="PTHR21600">
    <property type="entry name" value="MITOCHONDRIAL RNA PSEUDOURIDINE SYNTHASE"/>
    <property type="match status" value="1"/>
</dbReference>
<comment type="catalytic activity">
    <reaction evidence="1">
        <text>a uridine in RNA = a pseudouridine in RNA</text>
        <dbReference type="Rhea" id="RHEA:48348"/>
        <dbReference type="Rhea" id="RHEA-COMP:12068"/>
        <dbReference type="Rhea" id="RHEA-COMP:12069"/>
        <dbReference type="ChEBI" id="CHEBI:65314"/>
        <dbReference type="ChEBI" id="CHEBI:65315"/>
    </reaction>
</comment>
<comment type="caution">
    <text evidence="5">The sequence shown here is derived from an EMBL/GenBank/DDBJ whole genome shotgun (WGS) entry which is preliminary data.</text>
</comment>
<gene>
    <name evidence="5" type="ORF">FYJ34_07105</name>
</gene>
<dbReference type="GO" id="GO:0009982">
    <property type="term" value="F:pseudouridine synthase activity"/>
    <property type="evidence" value="ECO:0007669"/>
    <property type="project" value="InterPro"/>
</dbReference>
<evidence type="ECO:0000259" key="4">
    <source>
        <dbReference type="Pfam" id="PF00849"/>
    </source>
</evidence>